<evidence type="ECO:0000313" key="1">
    <source>
        <dbReference type="EMBL" id="TKR95696.1"/>
    </source>
</evidence>
<organism evidence="1 2">
    <name type="scientific">Steinernema carpocapsae</name>
    <name type="common">Entomopathogenic nematode</name>
    <dbReference type="NCBI Taxonomy" id="34508"/>
    <lineage>
        <taxon>Eukaryota</taxon>
        <taxon>Metazoa</taxon>
        <taxon>Ecdysozoa</taxon>
        <taxon>Nematoda</taxon>
        <taxon>Chromadorea</taxon>
        <taxon>Rhabditida</taxon>
        <taxon>Tylenchina</taxon>
        <taxon>Panagrolaimomorpha</taxon>
        <taxon>Strongyloidoidea</taxon>
        <taxon>Steinernematidae</taxon>
        <taxon>Steinernema</taxon>
    </lineage>
</organism>
<dbReference type="AlphaFoldDB" id="A0A4U5PH03"/>
<keyword evidence="2" id="KW-1185">Reference proteome</keyword>
<protein>
    <submittedName>
        <fullName evidence="1">Uncharacterized protein</fullName>
    </submittedName>
</protein>
<reference evidence="1 2" key="2">
    <citation type="journal article" date="2019" name="G3 (Bethesda)">
        <title>Hybrid Assembly of the Genome of the Entomopathogenic Nematode Steinernema carpocapsae Identifies the X-Chromosome.</title>
        <authorList>
            <person name="Serra L."/>
            <person name="Macchietto M."/>
            <person name="Macias-Munoz A."/>
            <person name="McGill C.J."/>
            <person name="Rodriguez I.M."/>
            <person name="Rodriguez B."/>
            <person name="Murad R."/>
            <person name="Mortazavi A."/>
        </authorList>
    </citation>
    <scope>NUCLEOTIDE SEQUENCE [LARGE SCALE GENOMIC DNA]</scope>
    <source>
        <strain evidence="1 2">ALL</strain>
    </source>
</reference>
<name>A0A4U5PH03_STECR</name>
<comment type="caution">
    <text evidence="1">The sequence shown here is derived from an EMBL/GenBank/DDBJ whole genome shotgun (WGS) entry which is preliminary data.</text>
</comment>
<reference evidence="1 2" key="1">
    <citation type="journal article" date="2015" name="Genome Biol.">
        <title>Comparative genomics of Steinernema reveals deeply conserved gene regulatory networks.</title>
        <authorList>
            <person name="Dillman A.R."/>
            <person name="Macchietto M."/>
            <person name="Porter C.F."/>
            <person name="Rogers A."/>
            <person name="Williams B."/>
            <person name="Antoshechkin I."/>
            <person name="Lee M.M."/>
            <person name="Goodwin Z."/>
            <person name="Lu X."/>
            <person name="Lewis E.E."/>
            <person name="Goodrich-Blair H."/>
            <person name="Stock S.P."/>
            <person name="Adams B.J."/>
            <person name="Sternberg P.W."/>
            <person name="Mortazavi A."/>
        </authorList>
    </citation>
    <scope>NUCLEOTIDE SEQUENCE [LARGE SCALE GENOMIC DNA]</scope>
    <source>
        <strain evidence="1 2">ALL</strain>
    </source>
</reference>
<dbReference type="Proteomes" id="UP000298663">
    <property type="component" value="Unassembled WGS sequence"/>
</dbReference>
<accession>A0A4U5PH03</accession>
<evidence type="ECO:0000313" key="2">
    <source>
        <dbReference type="Proteomes" id="UP000298663"/>
    </source>
</evidence>
<dbReference type="EMBL" id="AZBU02000002">
    <property type="protein sequence ID" value="TKR95696.1"/>
    <property type="molecule type" value="Genomic_DNA"/>
</dbReference>
<gene>
    <name evidence="1" type="ORF">L596_009828</name>
</gene>
<sequence>MLYSRRQPIKGVDFFFTFCVQVCRNWWRVEDGDSVFVAADRWCIYSRSYCTILARFDLFFALFRQNRKFSMNRA</sequence>
<proteinExistence type="predicted"/>